<keyword evidence="10" id="KW-1185">Reference proteome</keyword>
<dbReference type="EMBL" id="VOHM01000050">
    <property type="protein sequence ID" value="TWT17003.1"/>
    <property type="molecule type" value="Genomic_DNA"/>
</dbReference>
<dbReference type="GO" id="GO:0022857">
    <property type="term" value="F:transmembrane transporter activity"/>
    <property type="evidence" value="ECO:0007669"/>
    <property type="project" value="TreeGrafter"/>
</dbReference>
<evidence type="ECO:0000256" key="6">
    <source>
        <dbReference type="ARBA" id="ARBA00038076"/>
    </source>
</evidence>
<feature type="transmembrane region" description="Helical" evidence="7">
    <location>
        <begin position="477"/>
        <end position="499"/>
    </location>
</feature>
<feature type="transmembrane region" description="Helical" evidence="7">
    <location>
        <begin position="21"/>
        <end position="47"/>
    </location>
</feature>
<dbReference type="PANTHER" id="PTHR30572">
    <property type="entry name" value="MEMBRANE COMPONENT OF TRANSPORTER-RELATED"/>
    <property type="match status" value="1"/>
</dbReference>
<evidence type="ECO:0000313" key="10">
    <source>
        <dbReference type="Proteomes" id="UP000320791"/>
    </source>
</evidence>
<sequence>MNRLLLAFRLAWRDIRNHKARTGFAVVLFSLPLLFILGLGTGFSLGFDQRPYPHSNEPISSAWVTNHVCTDAEQPSDDGFCIARSDAEKLADTPDIERIKAALGGDAELAASFKPEFQFSAEVKGDSDSTALPMINVLQPGTHRNETKLPNPGEIILSEETSFVTGAGVGDQVTVTQSDQSVKLRVIEVTTGYTNVINIDDVPLEVPDYKDIKGDKFPANASISWVSSEVVDHHPNTQGVEFQTSSEDQLVTEPILYNVFASGISFTEAITMISVSTLLLLFIACIIGPVFAVSARRKLTTLGLLSASGAAPSDLFAIMIAEGVIVGLIGAVFGIVGSLTMNFAASLLQENSGTLIWPWDVALVLLFVSIACAVAAAVIPAITTAKLDPIQALNEGMSTRMRRMKKRHIIAPIVALLAGIGVVTSWVLPSELWLVIASIAAIIGTTSLVLLAEKAATYLPLSARMATRDAVRNYQRTVPAVAAVTGTILIAITLSVFSITPSGETSPRNVALTIQTQGRSLTSAPFDKHISELSSEYGLNMRTDTYGVYNPDTVSNPVLFAVLPQGVATESGTSYRSDFSALGYPNPSWYDTSVYVVDPNAPELLARLQPNDFSTSDGARAAAALRDGKAVVNYSEALTDGKVTIGVTEARDYEREFEKTTGQEEEKSHDFKAEVLNPDGEAPAWVYVLITPEMVEEMGLKTYYEETRISRDEPFSMVESFKIDYNPQVIPHATVFQIDTAHASTLAFLSFPFFAALWLTLSVILLVILLAAAESRRDTETMVALGASQSLVRRYSGAQGLVVGLLGTLAGTVYAVYLALVSAVHFDSWSDFSGLPWAFIAVVLVLVPALSWLTGLVFGARAHAATTGRRRVT</sequence>
<evidence type="ECO:0000256" key="1">
    <source>
        <dbReference type="ARBA" id="ARBA00004651"/>
    </source>
</evidence>
<keyword evidence="4 7" id="KW-1133">Transmembrane helix</keyword>
<feature type="domain" description="ABC3 transporter permease C-terminal" evidence="8">
    <location>
        <begin position="274"/>
        <end position="389"/>
    </location>
</feature>
<feature type="transmembrane region" description="Helical" evidence="7">
    <location>
        <begin position="801"/>
        <end position="825"/>
    </location>
</feature>
<dbReference type="RefSeq" id="WP_146325751.1">
    <property type="nucleotide sequence ID" value="NZ_BAABLR010000050.1"/>
</dbReference>
<feature type="transmembrane region" description="Helical" evidence="7">
    <location>
        <begin position="434"/>
        <end position="456"/>
    </location>
</feature>
<feature type="transmembrane region" description="Helical" evidence="7">
    <location>
        <begin position="408"/>
        <end position="428"/>
    </location>
</feature>
<dbReference type="GO" id="GO:0005886">
    <property type="term" value="C:plasma membrane"/>
    <property type="evidence" value="ECO:0007669"/>
    <property type="project" value="UniProtKB-SubCell"/>
</dbReference>
<keyword evidence="3 7" id="KW-0812">Transmembrane</keyword>
<comment type="similarity">
    <text evidence="6">Belongs to the ABC-4 integral membrane protein family.</text>
</comment>
<feature type="transmembrane region" description="Helical" evidence="7">
    <location>
        <begin position="837"/>
        <end position="860"/>
    </location>
</feature>
<organism evidence="9 10">
    <name type="scientific">Corynebacterium canis</name>
    <dbReference type="NCBI Taxonomy" id="679663"/>
    <lineage>
        <taxon>Bacteria</taxon>
        <taxon>Bacillati</taxon>
        <taxon>Actinomycetota</taxon>
        <taxon>Actinomycetes</taxon>
        <taxon>Mycobacteriales</taxon>
        <taxon>Corynebacteriaceae</taxon>
        <taxon>Corynebacterium</taxon>
    </lineage>
</organism>
<protein>
    <submittedName>
        <fullName evidence="9">ABC transporter permease</fullName>
    </submittedName>
</protein>
<dbReference type="InterPro" id="IPR003838">
    <property type="entry name" value="ABC3_permease_C"/>
</dbReference>
<reference evidence="9 10" key="1">
    <citation type="submission" date="2019-08" db="EMBL/GenBank/DDBJ databases">
        <authorList>
            <person name="Lei W."/>
        </authorList>
    </citation>
    <scope>NUCLEOTIDE SEQUENCE [LARGE SCALE GENOMIC DNA]</scope>
    <source>
        <strain evidence="9 10">CCUG 58627</strain>
    </source>
</reference>
<dbReference type="AlphaFoldDB" id="A0A5C5TRT0"/>
<evidence type="ECO:0000259" key="8">
    <source>
        <dbReference type="Pfam" id="PF02687"/>
    </source>
</evidence>
<evidence type="ECO:0000256" key="3">
    <source>
        <dbReference type="ARBA" id="ARBA00022692"/>
    </source>
</evidence>
<dbReference type="PANTHER" id="PTHR30572:SF4">
    <property type="entry name" value="ABC TRANSPORTER PERMEASE YTRF"/>
    <property type="match status" value="1"/>
</dbReference>
<accession>A0A5C5TRT0</accession>
<evidence type="ECO:0000256" key="4">
    <source>
        <dbReference type="ARBA" id="ARBA00022989"/>
    </source>
</evidence>
<keyword evidence="2" id="KW-1003">Cell membrane</keyword>
<comment type="subcellular location">
    <subcellularLocation>
        <location evidence="1">Cell membrane</location>
        <topology evidence="1">Multi-pass membrane protein</topology>
    </subcellularLocation>
</comment>
<comment type="caution">
    <text evidence="9">The sequence shown here is derived from an EMBL/GenBank/DDBJ whole genome shotgun (WGS) entry which is preliminary data.</text>
</comment>
<dbReference type="Pfam" id="PF02687">
    <property type="entry name" value="FtsX"/>
    <property type="match status" value="2"/>
</dbReference>
<evidence type="ECO:0000256" key="5">
    <source>
        <dbReference type="ARBA" id="ARBA00023136"/>
    </source>
</evidence>
<dbReference type="InterPro" id="IPR050250">
    <property type="entry name" value="Macrolide_Exporter_MacB"/>
</dbReference>
<feature type="domain" description="ABC3 transporter permease C-terminal" evidence="8">
    <location>
        <begin position="754"/>
        <end position="858"/>
    </location>
</feature>
<evidence type="ECO:0000313" key="9">
    <source>
        <dbReference type="EMBL" id="TWT17003.1"/>
    </source>
</evidence>
<feature type="transmembrane region" description="Helical" evidence="7">
    <location>
        <begin position="746"/>
        <end position="772"/>
    </location>
</feature>
<feature type="transmembrane region" description="Helical" evidence="7">
    <location>
        <begin position="269"/>
        <end position="294"/>
    </location>
</feature>
<evidence type="ECO:0000256" key="7">
    <source>
        <dbReference type="SAM" id="Phobius"/>
    </source>
</evidence>
<proteinExistence type="inferred from homology"/>
<feature type="transmembrane region" description="Helical" evidence="7">
    <location>
        <begin position="315"/>
        <end position="341"/>
    </location>
</feature>
<name>A0A5C5TRT0_9CORY</name>
<gene>
    <name evidence="9" type="ORF">FRX94_12915</name>
</gene>
<feature type="transmembrane region" description="Helical" evidence="7">
    <location>
        <begin position="361"/>
        <end position="387"/>
    </location>
</feature>
<dbReference type="Proteomes" id="UP000320791">
    <property type="component" value="Unassembled WGS sequence"/>
</dbReference>
<dbReference type="OrthoDB" id="4391397at2"/>
<keyword evidence="5 7" id="KW-0472">Membrane</keyword>
<evidence type="ECO:0000256" key="2">
    <source>
        <dbReference type="ARBA" id="ARBA00022475"/>
    </source>
</evidence>